<feature type="compositionally biased region" description="Polar residues" evidence="2">
    <location>
        <begin position="93"/>
        <end position="104"/>
    </location>
</feature>
<dbReference type="EMBL" id="GL349452">
    <property type="protein sequence ID" value="KNC48873.1"/>
    <property type="molecule type" value="Genomic_DNA"/>
</dbReference>
<feature type="coiled-coil region" evidence="1">
    <location>
        <begin position="185"/>
        <end position="220"/>
    </location>
</feature>
<feature type="compositionally biased region" description="Low complexity" evidence="2">
    <location>
        <begin position="408"/>
        <end position="427"/>
    </location>
</feature>
<sequence>MASRTASASDSGSQSGDGGSWSASGSYTVSLPASPTRSLLPTMESAVLRPEGRHGLEQPASPPSPRITVAPASLTGRRRGKAAASVEDCDETQPGTPQKHSSPAEQLRAAGDERFEATNSVVASMDALVAAQHQALVMGNFREVAKARKAIVQARAALPRTIAADLGVARRRDAEALAQMKHDVLEEFESETAALEARLRAQAAARREALEAKHAREEEELWAKVEAVPVAFHWSSSLLNAAARIEALMAADEWDAVERAMPQFERSKEDELARCTGVAHAKAMRQVESLRKRQARQLDRVDDRNRERRRHALAKRRAHRERIHKAFRNMAADLQEHYAVLGRRANKFGHAFGLASAAGSGPAAAASAAARAEYDPQLSPLSPIKRRQLESASGVVCDSPSRPLTPLRGAARSPSRGGRSSPSPGGAVSQRAGLRTRHKPNLLAARL</sequence>
<feature type="region of interest" description="Disordered" evidence="2">
    <location>
        <begin position="1"/>
        <end position="109"/>
    </location>
</feature>
<reference evidence="3 4" key="1">
    <citation type="submission" date="2010-05" db="EMBL/GenBank/DDBJ databases">
        <title>The Genome Sequence of Thecamonas trahens ATCC 50062.</title>
        <authorList>
            <consortium name="The Broad Institute Genome Sequencing Platform"/>
            <person name="Russ C."/>
            <person name="Cuomo C."/>
            <person name="Shea T."/>
            <person name="Young S.K."/>
            <person name="Zeng Q."/>
            <person name="Koehrsen M."/>
            <person name="Haas B."/>
            <person name="Borodovsky M."/>
            <person name="Guigo R."/>
            <person name="Alvarado L."/>
            <person name="Berlin A."/>
            <person name="Bochicchio J."/>
            <person name="Borenstein D."/>
            <person name="Chapman S."/>
            <person name="Chen Z."/>
            <person name="Freedman E."/>
            <person name="Gellesch M."/>
            <person name="Goldberg J."/>
            <person name="Griggs A."/>
            <person name="Gujja S."/>
            <person name="Heilman E."/>
            <person name="Heiman D."/>
            <person name="Hepburn T."/>
            <person name="Howarth C."/>
            <person name="Jen D."/>
            <person name="Larson L."/>
            <person name="Mehta T."/>
            <person name="Park D."/>
            <person name="Pearson M."/>
            <person name="Roberts A."/>
            <person name="Saif S."/>
            <person name="Shenoy N."/>
            <person name="Sisk P."/>
            <person name="Stolte C."/>
            <person name="Sykes S."/>
            <person name="Thomson T."/>
            <person name="Walk T."/>
            <person name="White J."/>
            <person name="Yandava C."/>
            <person name="Burger G."/>
            <person name="Gray M.W."/>
            <person name="Holland P.W.H."/>
            <person name="King N."/>
            <person name="Lang F.B.F."/>
            <person name="Roger A.J."/>
            <person name="Ruiz-Trillo I."/>
            <person name="Lander E."/>
            <person name="Nusbaum C."/>
        </authorList>
    </citation>
    <scope>NUCLEOTIDE SEQUENCE [LARGE SCALE GENOMIC DNA]</scope>
    <source>
        <strain evidence="3 4">ATCC 50062</strain>
    </source>
</reference>
<evidence type="ECO:0000313" key="3">
    <source>
        <dbReference type="EMBL" id="KNC48873.1"/>
    </source>
</evidence>
<keyword evidence="4" id="KW-1185">Reference proteome</keyword>
<dbReference type="RefSeq" id="XP_013758293.1">
    <property type="nucleotide sequence ID" value="XM_013902839.1"/>
</dbReference>
<proteinExistence type="predicted"/>
<evidence type="ECO:0000313" key="4">
    <source>
        <dbReference type="Proteomes" id="UP000054408"/>
    </source>
</evidence>
<feature type="region of interest" description="Disordered" evidence="2">
    <location>
        <begin position="391"/>
        <end position="447"/>
    </location>
</feature>
<protein>
    <submittedName>
        <fullName evidence="3">Uncharacterized protein</fullName>
    </submittedName>
</protein>
<name>A0A0L0DC41_THETB</name>
<keyword evidence="1" id="KW-0175">Coiled coil</keyword>
<dbReference type="Proteomes" id="UP000054408">
    <property type="component" value="Unassembled WGS sequence"/>
</dbReference>
<gene>
    <name evidence="3" type="ORF">AMSG_04618</name>
</gene>
<accession>A0A0L0DC41</accession>
<evidence type="ECO:0000256" key="1">
    <source>
        <dbReference type="SAM" id="Coils"/>
    </source>
</evidence>
<feature type="compositionally biased region" description="Polar residues" evidence="2">
    <location>
        <begin position="27"/>
        <end position="39"/>
    </location>
</feature>
<feature type="compositionally biased region" description="Low complexity" evidence="2">
    <location>
        <begin position="1"/>
        <end position="26"/>
    </location>
</feature>
<dbReference type="AlphaFoldDB" id="A0A0L0DC41"/>
<organism evidence="3 4">
    <name type="scientific">Thecamonas trahens ATCC 50062</name>
    <dbReference type="NCBI Taxonomy" id="461836"/>
    <lineage>
        <taxon>Eukaryota</taxon>
        <taxon>Apusozoa</taxon>
        <taxon>Apusomonadida</taxon>
        <taxon>Apusomonadidae</taxon>
        <taxon>Thecamonas</taxon>
    </lineage>
</organism>
<dbReference type="GeneID" id="25564155"/>
<evidence type="ECO:0000256" key="2">
    <source>
        <dbReference type="SAM" id="MobiDB-lite"/>
    </source>
</evidence>